<dbReference type="InterPro" id="IPR004087">
    <property type="entry name" value="KH_dom"/>
</dbReference>
<dbReference type="GO" id="GO:0034587">
    <property type="term" value="P:piRNA processing"/>
    <property type="evidence" value="ECO:0007669"/>
    <property type="project" value="TreeGrafter"/>
</dbReference>
<dbReference type="SUPFAM" id="SSF63748">
    <property type="entry name" value="Tudor/PWWP/MBT"/>
    <property type="match status" value="1"/>
</dbReference>
<dbReference type="Pfam" id="PF00013">
    <property type="entry name" value="KH_1"/>
    <property type="match status" value="2"/>
</dbReference>
<accession>U5ENN8</accession>
<dbReference type="PROSITE" id="PS50304">
    <property type="entry name" value="TUDOR"/>
    <property type="match status" value="1"/>
</dbReference>
<dbReference type="GO" id="GO:0007283">
    <property type="term" value="P:spermatogenesis"/>
    <property type="evidence" value="ECO:0007669"/>
    <property type="project" value="TreeGrafter"/>
</dbReference>
<dbReference type="Gene3D" id="3.30.1370.10">
    <property type="entry name" value="K Homology domain, type 1"/>
    <property type="match status" value="2"/>
</dbReference>
<dbReference type="Gene3D" id="2.40.50.90">
    <property type="match status" value="1"/>
</dbReference>
<dbReference type="PROSITE" id="PS50084">
    <property type="entry name" value="KH_TYPE_1"/>
    <property type="match status" value="2"/>
</dbReference>
<sequence>MNNKSTSMKAIVGVTLCTTAAAAIYLFLKNRREDRRIEFDINEKLKALKKQVKNEDEKTSFEIIFTNKQIPLIIGRNGNTLKSIESKTGVQIEFREHNENSQVCKITGTLKAIEAAKDLIQKEIQRPPTVTEEMLIPLSACGKIFGGSSEELQEICRKSLAKVSVDSGSASRNLSSDTQRILITGTQKQIDTAKSLIDDKVKHSKIVDQTELKREPRNQPQTQPANVTATPVAREIKPQIVEKLKTSNSTGQLEVFVSAVVSPSKFYVQMVGPQSADLDILVNTMTEYYEAAENRERHRIRKPYLGQIVAAEFNADNKWYRSEIIAILPHDYRDDEVVMDLFFVDYGDNQYVNPKDVFELRPDFLALRFQAIECFLAHIEPNNQATEDEEWNPNAITKFEELTYSAQWKKILSKVATYKDRNNMKSIQNSKREGSPIPGIELYDTTKESGDVNVALELVNLGYARMSDTFGDLSKSNVLRVIGGSSDSLASTQTKSSTSSDHLQSTQSPAIAGATTTTTDITENNNKKFIDSEKTLLNLKTDVPSPSPKAKQTNSNEKFLNSESNIKNNNNNSIKDDKLTNGSQNGGHDTTTPTKKSLFEKSWDEMVEEDGDEE</sequence>
<dbReference type="InterPro" id="IPR002999">
    <property type="entry name" value="Tudor"/>
</dbReference>
<dbReference type="GO" id="GO:0043186">
    <property type="term" value="C:P granule"/>
    <property type="evidence" value="ECO:0007669"/>
    <property type="project" value="TreeGrafter"/>
</dbReference>
<feature type="compositionally biased region" description="Polar residues" evidence="2">
    <location>
        <begin position="550"/>
        <end position="559"/>
    </location>
</feature>
<feature type="compositionally biased region" description="Low complexity" evidence="2">
    <location>
        <begin position="561"/>
        <end position="573"/>
    </location>
</feature>
<dbReference type="SMART" id="SM00322">
    <property type="entry name" value="KH"/>
    <property type="match status" value="2"/>
</dbReference>
<dbReference type="PANTHER" id="PTHR22948:SF29">
    <property type="entry name" value="FI02030P-RELATED"/>
    <property type="match status" value="1"/>
</dbReference>
<dbReference type="AlphaFoldDB" id="U5ENN8"/>
<organism evidence="4">
    <name type="scientific">Corethrella appendiculata</name>
    <dbReference type="NCBI Taxonomy" id="1370023"/>
    <lineage>
        <taxon>Eukaryota</taxon>
        <taxon>Metazoa</taxon>
        <taxon>Ecdysozoa</taxon>
        <taxon>Arthropoda</taxon>
        <taxon>Hexapoda</taxon>
        <taxon>Insecta</taxon>
        <taxon>Pterygota</taxon>
        <taxon>Neoptera</taxon>
        <taxon>Endopterygota</taxon>
        <taxon>Diptera</taxon>
        <taxon>Nematocera</taxon>
        <taxon>Culicoidea</taxon>
        <taxon>Chaoboridae</taxon>
        <taxon>Corethrella</taxon>
    </lineage>
</organism>
<dbReference type="PANTHER" id="PTHR22948">
    <property type="entry name" value="TUDOR DOMAIN CONTAINING PROTEIN"/>
    <property type="match status" value="1"/>
</dbReference>
<feature type="compositionally biased region" description="Polar residues" evidence="2">
    <location>
        <begin position="580"/>
        <end position="595"/>
    </location>
</feature>
<feature type="compositionally biased region" description="Polar residues" evidence="2">
    <location>
        <begin position="487"/>
        <end position="509"/>
    </location>
</feature>
<dbReference type="GO" id="GO:0005739">
    <property type="term" value="C:mitochondrion"/>
    <property type="evidence" value="ECO:0007669"/>
    <property type="project" value="UniProtKB-ARBA"/>
</dbReference>
<dbReference type="InterPro" id="IPR036612">
    <property type="entry name" value="KH_dom_type_1_sf"/>
</dbReference>
<dbReference type="SUPFAM" id="SSF54791">
    <property type="entry name" value="Eukaryotic type KH-domain (KH-domain type I)"/>
    <property type="match status" value="2"/>
</dbReference>
<feature type="compositionally biased region" description="Acidic residues" evidence="2">
    <location>
        <begin position="605"/>
        <end position="614"/>
    </location>
</feature>
<dbReference type="InterPro" id="IPR035437">
    <property type="entry name" value="SNase_OB-fold_sf"/>
</dbReference>
<dbReference type="InterPro" id="IPR004088">
    <property type="entry name" value="KH_dom_type_1"/>
</dbReference>
<evidence type="ECO:0000256" key="1">
    <source>
        <dbReference type="PROSITE-ProRule" id="PRU00117"/>
    </source>
</evidence>
<dbReference type="CDD" id="cd00105">
    <property type="entry name" value="KH-I"/>
    <property type="match status" value="1"/>
</dbReference>
<keyword evidence="1" id="KW-0694">RNA-binding</keyword>
<dbReference type="InterPro" id="IPR050621">
    <property type="entry name" value="Tudor_domain_containing"/>
</dbReference>
<feature type="region of interest" description="Disordered" evidence="2">
    <location>
        <begin position="487"/>
        <end position="519"/>
    </location>
</feature>
<name>U5ENN8_9DIPT</name>
<evidence type="ECO:0000259" key="3">
    <source>
        <dbReference type="PROSITE" id="PS50304"/>
    </source>
</evidence>
<dbReference type="Pfam" id="PF00567">
    <property type="entry name" value="TUDOR"/>
    <property type="match status" value="1"/>
</dbReference>
<dbReference type="EMBL" id="GANO01000519">
    <property type="protein sequence ID" value="JAB59352.1"/>
    <property type="molecule type" value="mRNA"/>
</dbReference>
<dbReference type="GO" id="GO:0003723">
    <property type="term" value="F:RNA binding"/>
    <property type="evidence" value="ECO:0007669"/>
    <property type="project" value="UniProtKB-UniRule"/>
</dbReference>
<evidence type="ECO:0000313" key="4">
    <source>
        <dbReference type="EMBL" id="JAB59352.1"/>
    </source>
</evidence>
<feature type="region of interest" description="Disordered" evidence="2">
    <location>
        <begin position="539"/>
        <end position="614"/>
    </location>
</feature>
<evidence type="ECO:0000256" key="2">
    <source>
        <dbReference type="SAM" id="MobiDB-lite"/>
    </source>
</evidence>
<feature type="domain" description="Tudor" evidence="3">
    <location>
        <begin position="302"/>
        <end position="367"/>
    </location>
</feature>
<dbReference type="SMART" id="SM00333">
    <property type="entry name" value="TUDOR"/>
    <property type="match status" value="1"/>
</dbReference>
<dbReference type="Gene3D" id="2.30.30.140">
    <property type="match status" value="1"/>
</dbReference>
<proteinExistence type="evidence at transcript level"/>
<dbReference type="GO" id="GO:0030719">
    <property type="term" value="P:P granule organization"/>
    <property type="evidence" value="ECO:0007669"/>
    <property type="project" value="TreeGrafter"/>
</dbReference>
<reference evidence="4" key="1">
    <citation type="journal article" date="2014" name="Insect Biochem. Mol. Biol.">
        <title>An insight into the sialome of the frog biting fly, Corethrella appendiculata.</title>
        <authorList>
            <person name="Ribeiro J.M.C."/>
            <person name="Chagas A.C."/>
            <person name="Pham V.M."/>
            <person name="Lounibos L.P."/>
            <person name="Calvo E."/>
        </authorList>
    </citation>
    <scope>NUCLEOTIDE SEQUENCE</scope>
    <source>
        <tissue evidence="4">Salivary glands</tissue>
    </source>
</reference>
<protein>
    <submittedName>
        <fullName evidence="4">Putative tudor and kh domain-containing protein</fullName>
    </submittedName>
</protein>